<proteinExistence type="predicted"/>
<keyword evidence="2" id="KW-0964">Secreted</keyword>
<feature type="compositionally biased region" description="Low complexity" evidence="7">
    <location>
        <begin position="84"/>
        <end position="102"/>
    </location>
</feature>
<protein>
    <recommendedName>
        <fullName evidence="10">Chorion peroxidase-like</fullName>
    </recommendedName>
</protein>
<dbReference type="Proteomes" id="UP000790347">
    <property type="component" value="Unassembled WGS sequence"/>
</dbReference>
<name>A0A922IEI0_DERFA</name>
<dbReference type="EMBL" id="ASGP02000001">
    <property type="protein sequence ID" value="KAH9528570.1"/>
    <property type="molecule type" value="Genomic_DNA"/>
</dbReference>
<keyword evidence="4" id="KW-0732">Signal</keyword>
<sequence>MTIFHHYHVDAHDFDDGFDDPNVPYSISLPEHHLIIEEDEIKTIEKRDFFINDDRMNSRSNFNQFVENDYRHGGGGGGGGNKFSGGKNNRNGNNNNKNNNNRNNDRNVFDSDERNNRNNNREYRYCRIRYGIPSVCRPRGLCHYQYGDVRYTSKESCQTSVNGKNVGGVCCSLDVDYTTNSGDKIPYRLKEPRKTNEEPIRISRDQFLQAIKQADADVARYLVLEEVFTGELGQVQVAFTPASFLQMMFGPADQNQQLSNLWGFRALQLTRALGENLNLSPKQLRDGLSLISMRGTPYEQYCLQKPECDPNYPYRTIDGSCNNLRNPSWGQSMTQFNRLLPPEYSDGISEFRVSVNGQPLPPPRIISLEIFEKSDEDDADFSNRWNVMFMQWGQFVDHDISLAASTRASNGQGLLCCNRTNAQGPLMHPACRPIFLPEEDPFYSRFDRHCSNFVRSAVGPKNSCNLGYREQTNVVTSFLDASMVYGNDLNRSRLVRSFRDGLLKTEQINGHEWLPFDTMNNSLACAVRKRHGNNRCVFAGDVRVNQQFGITLLQLMFLREHNRLAKLLAKLNPYWDDEIIYQEARKIVSAEIQHITYNEFLPDALGRNVIRHYGLSLQPNGHSLEYDPNLNPSILNEFGTAAYRWHTLVQKYYHMITGRNNPVRRFEMNRIFNNPTFLYPRDASDQAIRGIVKRPTERFDCAFTEDIKNLLFAQQQETRDDDNQRVGMDLVSIDIQRGRDHGMPTYNQIRRLCGLQPVKNFRQLKSILSDDDDWEHLSRVYSHVDDIDFWVAGNLEKPLQEGILGPTFSCIVGEQFRRLKYGDRFWYENGQMKHSFNDEQLTELRKVTLAGIICHNSNHINRVQPLAMVTISKQNPELDCSLIPQMDLSPWKTVKPNTDNNGGSNSRPDNGNNRDYNVRRRPKQQKQNGWKNQNHRNRLNGQLRSNDNDDHNVFVVVPNVKRIYHHHSYRPYDFHDYHRNIPYPFNTVIRQNYE</sequence>
<evidence type="ECO:0000256" key="7">
    <source>
        <dbReference type="SAM" id="MobiDB-lite"/>
    </source>
</evidence>
<dbReference type="PROSITE" id="PS50292">
    <property type="entry name" value="PEROXIDASE_3"/>
    <property type="match status" value="1"/>
</dbReference>
<evidence type="ECO:0000256" key="1">
    <source>
        <dbReference type="ARBA" id="ARBA00004613"/>
    </source>
</evidence>
<evidence type="ECO:0000256" key="4">
    <source>
        <dbReference type="ARBA" id="ARBA00022729"/>
    </source>
</evidence>
<accession>A0A922IEI0</accession>
<feature type="region of interest" description="Disordered" evidence="7">
    <location>
        <begin position="73"/>
        <end position="116"/>
    </location>
</feature>
<dbReference type="Gene3D" id="1.10.640.10">
    <property type="entry name" value="Haem peroxidase domain superfamily, animal type"/>
    <property type="match status" value="1"/>
</dbReference>
<dbReference type="PANTHER" id="PTHR11475">
    <property type="entry name" value="OXIDASE/PEROXIDASE"/>
    <property type="match status" value="1"/>
</dbReference>
<dbReference type="InterPro" id="IPR010255">
    <property type="entry name" value="Haem_peroxidase_sf"/>
</dbReference>
<dbReference type="GO" id="GO:0006979">
    <property type="term" value="P:response to oxidative stress"/>
    <property type="evidence" value="ECO:0007669"/>
    <property type="project" value="InterPro"/>
</dbReference>
<dbReference type="AlphaFoldDB" id="A0A922IEI0"/>
<dbReference type="GO" id="GO:0020037">
    <property type="term" value="F:heme binding"/>
    <property type="evidence" value="ECO:0007669"/>
    <property type="project" value="InterPro"/>
</dbReference>
<keyword evidence="9" id="KW-1185">Reference proteome</keyword>
<keyword evidence="6" id="KW-0479">Metal-binding</keyword>
<feature type="binding site" description="axial binding residue" evidence="6">
    <location>
        <position position="646"/>
    </location>
    <ligand>
        <name>heme b</name>
        <dbReference type="ChEBI" id="CHEBI:60344"/>
    </ligand>
    <ligandPart>
        <name>Fe</name>
        <dbReference type="ChEBI" id="CHEBI:18248"/>
    </ligandPart>
</feature>
<dbReference type="GO" id="GO:0046872">
    <property type="term" value="F:metal ion binding"/>
    <property type="evidence" value="ECO:0007669"/>
    <property type="project" value="UniProtKB-KW"/>
</dbReference>
<comment type="subcellular location">
    <subcellularLocation>
        <location evidence="1">Secreted</location>
    </subcellularLocation>
</comment>
<feature type="region of interest" description="Disordered" evidence="7">
    <location>
        <begin position="891"/>
        <end position="950"/>
    </location>
</feature>
<evidence type="ECO:0000256" key="2">
    <source>
        <dbReference type="ARBA" id="ARBA00022525"/>
    </source>
</evidence>
<reference evidence="8" key="1">
    <citation type="submission" date="2013-05" db="EMBL/GenBank/DDBJ databases">
        <authorList>
            <person name="Yim A.K.Y."/>
            <person name="Chan T.F."/>
            <person name="Ji K.M."/>
            <person name="Liu X.Y."/>
            <person name="Zhou J.W."/>
            <person name="Li R.Q."/>
            <person name="Yang K.Y."/>
            <person name="Li J."/>
            <person name="Li M."/>
            <person name="Law P.T.W."/>
            <person name="Wu Y.L."/>
            <person name="Cai Z.L."/>
            <person name="Qin H."/>
            <person name="Bao Y."/>
            <person name="Leung R.K.K."/>
            <person name="Ng P.K.S."/>
            <person name="Zou J."/>
            <person name="Zhong X.J."/>
            <person name="Ran P.X."/>
            <person name="Zhong N.S."/>
            <person name="Liu Z.G."/>
            <person name="Tsui S.K.W."/>
        </authorList>
    </citation>
    <scope>NUCLEOTIDE SEQUENCE</scope>
    <source>
        <strain evidence="8">Derf</strain>
        <tissue evidence="8">Whole organism</tissue>
    </source>
</reference>
<gene>
    <name evidence="8" type="ORF">DERF_002506</name>
</gene>
<evidence type="ECO:0000256" key="5">
    <source>
        <dbReference type="ARBA" id="ARBA00023180"/>
    </source>
</evidence>
<evidence type="ECO:0000313" key="9">
    <source>
        <dbReference type="Proteomes" id="UP000790347"/>
    </source>
</evidence>
<keyword evidence="5" id="KW-0325">Glycoprotein</keyword>
<evidence type="ECO:0000256" key="3">
    <source>
        <dbReference type="ARBA" id="ARBA00022559"/>
    </source>
</evidence>
<dbReference type="SUPFAM" id="SSF48113">
    <property type="entry name" value="Heme-dependent peroxidases"/>
    <property type="match status" value="1"/>
</dbReference>
<dbReference type="Pfam" id="PF03098">
    <property type="entry name" value="An_peroxidase"/>
    <property type="match status" value="1"/>
</dbReference>
<dbReference type="FunFam" id="1.10.640.10:FF:000003">
    <property type="entry name" value="chorion peroxidase"/>
    <property type="match status" value="1"/>
</dbReference>
<evidence type="ECO:0000256" key="6">
    <source>
        <dbReference type="PIRSR" id="PIRSR619791-2"/>
    </source>
</evidence>
<reference evidence="8" key="2">
    <citation type="journal article" date="2022" name="Res Sq">
        <title>Comparative Genomics Reveals Insights into the Divergent Evolution of Astigmatic Mites and Household Pest Adaptations.</title>
        <authorList>
            <person name="Xiong Q."/>
            <person name="Wan A.T.-Y."/>
            <person name="Liu X.-Y."/>
            <person name="Fung C.S.-H."/>
            <person name="Xiao X."/>
            <person name="Malainual N."/>
            <person name="Hou J."/>
            <person name="Wang L."/>
            <person name="Wang M."/>
            <person name="Yang K."/>
            <person name="Cui Y."/>
            <person name="Leung E."/>
            <person name="Nong W."/>
            <person name="Shin S.-K."/>
            <person name="Au S."/>
            <person name="Jeong K.Y."/>
            <person name="Chew F.T."/>
            <person name="Hui J."/>
            <person name="Leung T.F."/>
            <person name="Tungtrongchitr A."/>
            <person name="Zhong N."/>
            <person name="Liu Z."/>
            <person name="Tsui S."/>
        </authorList>
    </citation>
    <scope>NUCLEOTIDE SEQUENCE</scope>
    <source>
        <strain evidence="8">Derf</strain>
        <tissue evidence="8">Whole organism</tissue>
    </source>
</reference>
<evidence type="ECO:0008006" key="10">
    <source>
        <dbReference type="Google" id="ProtNLM"/>
    </source>
</evidence>
<dbReference type="InterPro" id="IPR037120">
    <property type="entry name" value="Haem_peroxidase_sf_animal"/>
</dbReference>
<dbReference type="GO" id="GO:0004601">
    <property type="term" value="F:peroxidase activity"/>
    <property type="evidence" value="ECO:0007669"/>
    <property type="project" value="UniProtKB-KW"/>
</dbReference>
<comment type="caution">
    <text evidence="8">The sequence shown here is derived from an EMBL/GenBank/DDBJ whole genome shotgun (WGS) entry which is preliminary data.</text>
</comment>
<keyword evidence="6" id="KW-0408">Iron</keyword>
<dbReference type="InterPro" id="IPR019791">
    <property type="entry name" value="Haem_peroxidase_animal"/>
</dbReference>
<feature type="compositionally biased region" description="Basic and acidic residues" evidence="7">
    <location>
        <begin position="103"/>
        <end position="116"/>
    </location>
</feature>
<dbReference type="PANTHER" id="PTHR11475:SF4">
    <property type="entry name" value="CHORION PEROXIDASE"/>
    <property type="match status" value="1"/>
</dbReference>
<dbReference type="PRINTS" id="PR00457">
    <property type="entry name" value="ANPEROXIDASE"/>
</dbReference>
<keyword evidence="3" id="KW-0560">Oxidoreductase</keyword>
<dbReference type="GO" id="GO:0005576">
    <property type="term" value="C:extracellular region"/>
    <property type="evidence" value="ECO:0007669"/>
    <property type="project" value="UniProtKB-SubCell"/>
</dbReference>
<feature type="compositionally biased region" description="Polar residues" evidence="7">
    <location>
        <begin position="895"/>
        <end position="915"/>
    </location>
</feature>
<evidence type="ECO:0000313" key="8">
    <source>
        <dbReference type="EMBL" id="KAH9528570.1"/>
    </source>
</evidence>
<keyword evidence="3" id="KW-0575">Peroxidase</keyword>
<dbReference type="CDD" id="cd09823">
    <property type="entry name" value="peroxinectin_like"/>
    <property type="match status" value="1"/>
</dbReference>
<keyword evidence="6" id="KW-0349">Heme</keyword>
<organism evidence="8 9">
    <name type="scientific">Dermatophagoides farinae</name>
    <name type="common">American house dust mite</name>
    <dbReference type="NCBI Taxonomy" id="6954"/>
    <lineage>
        <taxon>Eukaryota</taxon>
        <taxon>Metazoa</taxon>
        <taxon>Ecdysozoa</taxon>
        <taxon>Arthropoda</taxon>
        <taxon>Chelicerata</taxon>
        <taxon>Arachnida</taxon>
        <taxon>Acari</taxon>
        <taxon>Acariformes</taxon>
        <taxon>Sarcoptiformes</taxon>
        <taxon>Astigmata</taxon>
        <taxon>Psoroptidia</taxon>
        <taxon>Analgoidea</taxon>
        <taxon>Pyroglyphidae</taxon>
        <taxon>Dermatophagoidinae</taxon>
        <taxon>Dermatophagoides</taxon>
    </lineage>
</organism>
<feature type="compositionally biased region" description="Gly residues" evidence="7">
    <location>
        <begin position="73"/>
        <end position="83"/>
    </location>
</feature>